<evidence type="ECO:0000313" key="2">
    <source>
        <dbReference type="EMBL" id="KAE8718808.1"/>
    </source>
</evidence>
<dbReference type="EMBL" id="VEPZ02000799">
    <property type="protein sequence ID" value="KAE8718808.1"/>
    <property type="molecule type" value="Genomic_DNA"/>
</dbReference>
<feature type="compositionally biased region" description="Basic and acidic residues" evidence="1">
    <location>
        <begin position="357"/>
        <end position="369"/>
    </location>
</feature>
<keyword evidence="3" id="KW-1185">Reference proteome</keyword>
<feature type="compositionally biased region" description="Basic residues" evidence="1">
    <location>
        <begin position="116"/>
        <end position="128"/>
    </location>
</feature>
<feature type="region of interest" description="Disordered" evidence="1">
    <location>
        <begin position="31"/>
        <end position="53"/>
    </location>
</feature>
<feature type="compositionally biased region" description="Polar residues" evidence="1">
    <location>
        <begin position="84"/>
        <end position="94"/>
    </location>
</feature>
<feature type="compositionally biased region" description="Polar residues" evidence="1">
    <location>
        <begin position="194"/>
        <end position="203"/>
    </location>
</feature>
<accession>A0A6A3BTK8</accession>
<feature type="compositionally biased region" description="Basic residues" evidence="1">
    <location>
        <begin position="171"/>
        <end position="183"/>
    </location>
</feature>
<feature type="region of interest" description="Disordered" evidence="1">
    <location>
        <begin position="68"/>
        <end position="221"/>
    </location>
</feature>
<organism evidence="2 3">
    <name type="scientific">Hibiscus syriacus</name>
    <name type="common">Rose of Sharon</name>
    <dbReference type="NCBI Taxonomy" id="106335"/>
    <lineage>
        <taxon>Eukaryota</taxon>
        <taxon>Viridiplantae</taxon>
        <taxon>Streptophyta</taxon>
        <taxon>Embryophyta</taxon>
        <taxon>Tracheophyta</taxon>
        <taxon>Spermatophyta</taxon>
        <taxon>Magnoliopsida</taxon>
        <taxon>eudicotyledons</taxon>
        <taxon>Gunneridae</taxon>
        <taxon>Pentapetalae</taxon>
        <taxon>rosids</taxon>
        <taxon>malvids</taxon>
        <taxon>Malvales</taxon>
        <taxon>Malvaceae</taxon>
        <taxon>Malvoideae</taxon>
        <taxon>Hibiscus</taxon>
    </lineage>
</organism>
<feature type="compositionally biased region" description="Low complexity" evidence="1">
    <location>
        <begin position="136"/>
        <end position="149"/>
    </location>
</feature>
<dbReference type="Proteomes" id="UP000436088">
    <property type="component" value="Unassembled WGS sequence"/>
</dbReference>
<sequence length="369" mass="41164">MFSVNTFKPDFNSTTEDIRLSEFISSLAQGQKGFLPPRPSSSTTLSSKAHHLQNSLNPRVRLHSASRAHHLQHNSRLEGLSVTKRPSSSTTLSSKAHHLQHSLSREGLSAKDPRVRLHSASRAHHLQHNSRLEGLSVTKKPSSSTTLSSKAHHLQHSLSREGLSAKDPRVRLHSASRAHHLQHNSRLEGLSVTKRPSSSTPLSSKAHHLQHSLSREGLSAKDLRDQLRGKSSLHNSSMQEGLSVNKTVEFDSNQNHTPVRLPELRLGFQRMFKQAQRKPRRSRVSHTGHRDFRLRRSGLTHPEIPGQLTMSTLPLSSEQTPGGVYGVERSILRGFGFFGRRSRRPSAVVDSVGRWSESPRERASEPSLV</sequence>
<evidence type="ECO:0000256" key="1">
    <source>
        <dbReference type="SAM" id="MobiDB-lite"/>
    </source>
</evidence>
<proteinExistence type="predicted"/>
<protein>
    <submittedName>
        <fullName evidence="2">Uncharacterized protein</fullName>
    </submittedName>
</protein>
<name>A0A6A3BTK8_HIBSY</name>
<feature type="region of interest" description="Disordered" evidence="1">
    <location>
        <begin position="348"/>
        <end position="369"/>
    </location>
</feature>
<reference evidence="2" key="1">
    <citation type="submission" date="2019-09" db="EMBL/GenBank/DDBJ databases">
        <title>Draft genome information of white flower Hibiscus syriacus.</title>
        <authorList>
            <person name="Kim Y.-M."/>
        </authorList>
    </citation>
    <scope>NUCLEOTIDE SEQUENCE [LARGE SCALE GENOMIC DNA]</scope>
    <source>
        <strain evidence="2">YM2019G1</strain>
    </source>
</reference>
<evidence type="ECO:0000313" key="3">
    <source>
        <dbReference type="Proteomes" id="UP000436088"/>
    </source>
</evidence>
<gene>
    <name evidence="2" type="ORF">F3Y22_tig00109987pilonHSYRG00049</name>
</gene>
<comment type="caution">
    <text evidence="2">The sequence shown here is derived from an EMBL/GenBank/DDBJ whole genome shotgun (WGS) entry which is preliminary data.</text>
</comment>
<dbReference type="AlphaFoldDB" id="A0A6A3BTK8"/>